<dbReference type="OrthoDB" id="21825at2"/>
<evidence type="ECO:0000256" key="11">
    <source>
        <dbReference type="RuleBase" id="RU003682"/>
    </source>
</evidence>
<comment type="similarity">
    <text evidence="11">Belongs to the iron/ascorbate-dependent oxidoreductase family.</text>
</comment>
<sequence>MSHQAHVPTSAHGRSGVSDEIPIIDVSDVLAGDPAALADCAAQLRHAYEDVGFWFLTGHRVPQPLVDRVFTEAARFHAQPLEEKLKLKINEHNIGYLPMKAATTRHSDVSTNNRPNLNEAYFVKRDLPANHPDVRANKRFRGVNLWPAALPGFRETIVAYCDAMEALALGILPIYATALDLPADYFSAAFADPQYTLRMSHYPYTPSLAQNEYGLAPHADTSFMTLLAQNKIPGLSLRTASGRWIDAPAIAGAFLVNSGQMLNRWSNGRFRATPHRVVNRSGGDRYAIPFFFDCAIEHEMTCLPSCTGPDNPPRFEPTTYLKFMEWYQSQNYDHIRNAEGVRLQAN</sequence>
<keyword evidence="14" id="KW-1185">Reference proteome</keyword>
<dbReference type="EC" id="1.14.20.7" evidence="3"/>
<evidence type="ECO:0000256" key="5">
    <source>
        <dbReference type="ARBA" id="ARBA00019045"/>
    </source>
</evidence>
<evidence type="ECO:0000313" key="14">
    <source>
        <dbReference type="Proteomes" id="UP000321638"/>
    </source>
</evidence>
<dbReference type="PRINTS" id="PR00682">
    <property type="entry name" value="IPNSYNTHASE"/>
</dbReference>
<accession>A0A5C8PRJ3</accession>
<evidence type="ECO:0000313" key="13">
    <source>
        <dbReference type="EMBL" id="TXL78719.1"/>
    </source>
</evidence>
<protein>
    <recommendedName>
        <fullName evidence="5">2-oxoglutarate-dependent ethylene/succinate-forming enzyme</fullName>
        <ecNumber evidence="4">1.13.12.19</ecNumber>
        <ecNumber evidence="3">1.14.20.7</ecNumber>
    </recommendedName>
    <alternativeName>
        <fullName evidence="7">2-oxoglutarate dioxygenase (ethylene-forming)</fullName>
    </alternativeName>
    <alternativeName>
        <fullName evidence="8">2-oxoglutarate/L-arginine monooxygenase/decarboxylase (succinate-forming)</fullName>
    </alternativeName>
</protein>
<comment type="cofactor">
    <cofactor evidence="1">
        <name>Fe(2+)</name>
        <dbReference type="ChEBI" id="CHEBI:29033"/>
    </cofactor>
</comment>
<keyword evidence="11" id="KW-0408">Iron</keyword>
<dbReference type="GO" id="GO:0046872">
    <property type="term" value="F:metal ion binding"/>
    <property type="evidence" value="ECO:0007669"/>
    <property type="project" value="UniProtKB-KW"/>
</dbReference>
<comment type="pathway">
    <text evidence="2">Alkene biosynthesis; ethylene biosynthesis via 2-oxoglutarate.</text>
</comment>
<comment type="catalytic activity">
    <reaction evidence="9">
        <text>2-oxoglutarate + O2 + 2 H(+) = ethene + 3 CO2 + H2O</text>
        <dbReference type="Rhea" id="RHEA:31523"/>
        <dbReference type="ChEBI" id="CHEBI:15377"/>
        <dbReference type="ChEBI" id="CHEBI:15378"/>
        <dbReference type="ChEBI" id="CHEBI:15379"/>
        <dbReference type="ChEBI" id="CHEBI:16526"/>
        <dbReference type="ChEBI" id="CHEBI:16810"/>
        <dbReference type="ChEBI" id="CHEBI:18153"/>
        <dbReference type="EC" id="1.13.12.19"/>
    </reaction>
</comment>
<evidence type="ECO:0000256" key="6">
    <source>
        <dbReference type="ARBA" id="ARBA00022666"/>
    </source>
</evidence>
<dbReference type="Gene3D" id="2.60.120.330">
    <property type="entry name" value="B-lactam Antibiotic, Isopenicillin N Synthase, Chain"/>
    <property type="match status" value="1"/>
</dbReference>
<organism evidence="13 14">
    <name type="scientific">Vineibacter terrae</name>
    <dbReference type="NCBI Taxonomy" id="2586908"/>
    <lineage>
        <taxon>Bacteria</taxon>
        <taxon>Pseudomonadati</taxon>
        <taxon>Pseudomonadota</taxon>
        <taxon>Alphaproteobacteria</taxon>
        <taxon>Hyphomicrobiales</taxon>
        <taxon>Vineibacter</taxon>
    </lineage>
</organism>
<dbReference type="RefSeq" id="WP_147846189.1">
    <property type="nucleotide sequence ID" value="NZ_VDUZ01000006.1"/>
</dbReference>
<evidence type="ECO:0000256" key="1">
    <source>
        <dbReference type="ARBA" id="ARBA00001954"/>
    </source>
</evidence>
<dbReference type="PANTHER" id="PTHR47990">
    <property type="entry name" value="2-OXOGLUTARATE (2OG) AND FE(II)-DEPENDENT OXYGENASE SUPERFAMILY PROTEIN-RELATED"/>
    <property type="match status" value="1"/>
</dbReference>
<name>A0A5C8PRJ3_9HYPH</name>
<proteinExistence type="inferred from homology"/>
<evidence type="ECO:0000256" key="3">
    <source>
        <dbReference type="ARBA" id="ARBA00012293"/>
    </source>
</evidence>
<evidence type="ECO:0000256" key="7">
    <source>
        <dbReference type="ARBA" id="ARBA00031011"/>
    </source>
</evidence>
<comment type="caution">
    <text evidence="13">The sequence shown here is derived from an EMBL/GenBank/DDBJ whole genome shotgun (WGS) entry which is preliminary data.</text>
</comment>
<dbReference type="Pfam" id="PF14226">
    <property type="entry name" value="DIOX_N"/>
    <property type="match status" value="1"/>
</dbReference>
<dbReference type="InterPro" id="IPR005123">
    <property type="entry name" value="Oxoglu/Fe-dep_dioxygenase_dom"/>
</dbReference>
<dbReference type="AlphaFoldDB" id="A0A5C8PRJ3"/>
<keyword evidence="11" id="KW-0479">Metal-binding</keyword>
<dbReference type="SUPFAM" id="SSF51197">
    <property type="entry name" value="Clavaminate synthase-like"/>
    <property type="match status" value="1"/>
</dbReference>
<dbReference type="Pfam" id="PF03171">
    <property type="entry name" value="2OG-FeII_Oxy"/>
    <property type="match status" value="1"/>
</dbReference>
<dbReference type="InterPro" id="IPR027443">
    <property type="entry name" value="IPNS-like_sf"/>
</dbReference>
<dbReference type="GO" id="GO:0102276">
    <property type="term" value="F:2-oxoglutarate oxygenase/decarboxylase (ethylene-forming) activity"/>
    <property type="evidence" value="ECO:0007669"/>
    <property type="project" value="UniProtKB-EC"/>
</dbReference>
<dbReference type="GO" id="GO:0009693">
    <property type="term" value="P:ethylene biosynthetic process"/>
    <property type="evidence" value="ECO:0007669"/>
    <property type="project" value="UniProtKB-KW"/>
</dbReference>
<evidence type="ECO:0000256" key="2">
    <source>
        <dbReference type="ARBA" id="ARBA00004767"/>
    </source>
</evidence>
<evidence type="ECO:0000259" key="12">
    <source>
        <dbReference type="PROSITE" id="PS51471"/>
    </source>
</evidence>
<reference evidence="13 14" key="1">
    <citation type="submission" date="2019-06" db="EMBL/GenBank/DDBJ databases">
        <title>New taxonomy in bacterial strain CC-CFT640, isolated from vineyard.</title>
        <authorList>
            <person name="Lin S.-Y."/>
            <person name="Tsai C.-F."/>
            <person name="Young C.-C."/>
        </authorList>
    </citation>
    <scope>NUCLEOTIDE SEQUENCE [LARGE SCALE GENOMIC DNA]</scope>
    <source>
        <strain evidence="13 14">CC-CFT640</strain>
    </source>
</reference>
<evidence type="ECO:0000256" key="8">
    <source>
        <dbReference type="ARBA" id="ARBA00031282"/>
    </source>
</evidence>
<dbReference type="Proteomes" id="UP000321638">
    <property type="component" value="Unassembled WGS sequence"/>
</dbReference>
<evidence type="ECO:0000256" key="10">
    <source>
        <dbReference type="ARBA" id="ARBA00049359"/>
    </source>
</evidence>
<comment type="catalytic activity">
    <reaction evidence="10">
        <text>L-arginine + 2-oxoglutarate + O2 = guanidine + L-glutamate 5-semialdehyde + succinate + CO2</text>
        <dbReference type="Rhea" id="RHEA:31535"/>
        <dbReference type="ChEBI" id="CHEBI:15379"/>
        <dbReference type="ChEBI" id="CHEBI:16526"/>
        <dbReference type="ChEBI" id="CHEBI:16810"/>
        <dbReference type="ChEBI" id="CHEBI:30031"/>
        <dbReference type="ChEBI" id="CHEBI:30087"/>
        <dbReference type="ChEBI" id="CHEBI:32682"/>
        <dbReference type="ChEBI" id="CHEBI:58066"/>
        <dbReference type="EC" id="1.14.20.7"/>
    </reaction>
</comment>
<dbReference type="EMBL" id="VDUZ01000006">
    <property type="protein sequence ID" value="TXL78719.1"/>
    <property type="molecule type" value="Genomic_DNA"/>
</dbReference>
<evidence type="ECO:0000256" key="9">
    <source>
        <dbReference type="ARBA" id="ARBA00047725"/>
    </source>
</evidence>
<dbReference type="InterPro" id="IPR026992">
    <property type="entry name" value="DIOX_N"/>
</dbReference>
<keyword evidence="6" id="KW-0266">Ethylene biosynthesis</keyword>
<dbReference type="InterPro" id="IPR050231">
    <property type="entry name" value="Iron_ascorbate_oxido_reductase"/>
</dbReference>
<dbReference type="EC" id="1.13.12.19" evidence="4"/>
<gene>
    <name evidence="13" type="ORF">FHP25_06900</name>
</gene>
<keyword evidence="11" id="KW-0560">Oxidoreductase</keyword>
<dbReference type="PROSITE" id="PS51471">
    <property type="entry name" value="FE2OG_OXY"/>
    <property type="match status" value="1"/>
</dbReference>
<dbReference type="InterPro" id="IPR044861">
    <property type="entry name" value="IPNS-like_FE2OG_OXY"/>
</dbReference>
<evidence type="ECO:0000256" key="4">
    <source>
        <dbReference type="ARBA" id="ARBA00012531"/>
    </source>
</evidence>
<feature type="domain" description="Fe2OG dioxygenase" evidence="12">
    <location>
        <begin position="192"/>
        <end position="294"/>
    </location>
</feature>